<accession>A0A830C830</accession>
<dbReference type="Proteomes" id="UP000653305">
    <property type="component" value="Unassembled WGS sequence"/>
</dbReference>
<keyword evidence="2" id="KW-1185">Reference proteome</keyword>
<gene>
    <name evidence="1" type="ORF">PHJA_001673900</name>
</gene>
<proteinExistence type="predicted"/>
<dbReference type="OrthoDB" id="431626at2759"/>
<reference evidence="1" key="1">
    <citation type="submission" date="2020-07" db="EMBL/GenBank/DDBJ databases">
        <title>Ethylene signaling mediates host invasion by parasitic plants.</title>
        <authorList>
            <person name="Yoshida S."/>
        </authorList>
    </citation>
    <scope>NUCLEOTIDE SEQUENCE</scope>
    <source>
        <strain evidence="1">Okayama</strain>
    </source>
</reference>
<evidence type="ECO:0000313" key="1">
    <source>
        <dbReference type="EMBL" id="GFP95296.1"/>
    </source>
</evidence>
<protein>
    <submittedName>
        <fullName evidence="1">Uncharacterized protein</fullName>
    </submittedName>
</protein>
<comment type="caution">
    <text evidence="1">The sequence shown here is derived from an EMBL/GenBank/DDBJ whole genome shotgun (WGS) entry which is preliminary data.</text>
</comment>
<dbReference type="EMBL" id="BMAC01000380">
    <property type="protein sequence ID" value="GFP95296.1"/>
    <property type="molecule type" value="Genomic_DNA"/>
</dbReference>
<sequence>MRGCTGYTFSSPLYLNWFTGRIALPIRSFFLEVSTLHGGGQTMTHVCRIFMCEDWLKRAAHAVSSLWLRGQRLLRMRFRFWASTAREFKFSGPIRRLRHVYVSSGAELGFCYRITMASMNRVVWCIFGVMLGDRPYQTHAEIAGLKGSLLLIFARLVRTSLPHVEQFIDLLVSIPT</sequence>
<dbReference type="AlphaFoldDB" id="A0A830C830"/>
<organism evidence="1 2">
    <name type="scientific">Phtheirospermum japonicum</name>
    <dbReference type="NCBI Taxonomy" id="374723"/>
    <lineage>
        <taxon>Eukaryota</taxon>
        <taxon>Viridiplantae</taxon>
        <taxon>Streptophyta</taxon>
        <taxon>Embryophyta</taxon>
        <taxon>Tracheophyta</taxon>
        <taxon>Spermatophyta</taxon>
        <taxon>Magnoliopsida</taxon>
        <taxon>eudicotyledons</taxon>
        <taxon>Gunneridae</taxon>
        <taxon>Pentapetalae</taxon>
        <taxon>asterids</taxon>
        <taxon>lamiids</taxon>
        <taxon>Lamiales</taxon>
        <taxon>Orobanchaceae</taxon>
        <taxon>Orobanchaceae incertae sedis</taxon>
        <taxon>Phtheirospermum</taxon>
    </lineage>
</organism>
<name>A0A830C830_9LAMI</name>
<evidence type="ECO:0000313" key="2">
    <source>
        <dbReference type="Proteomes" id="UP000653305"/>
    </source>
</evidence>